<accession>A0A9P7S063</accession>
<keyword evidence="5" id="KW-0131">Cell cycle</keyword>
<evidence type="ECO:0000256" key="3">
    <source>
        <dbReference type="ARBA" id="ARBA00022737"/>
    </source>
</evidence>
<dbReference type="KEGG" id="more:E1B28_008527"/>
<keyword evidence="3" id="KW-0677">Repeat</keyword>
<sequence>MDEGTIFLPSNQDSISSIEQHLKSHRKPDTSHQESDLLRSIRAVLHSSTPDPSDPVRSTAFLFGGNSGVEDEITWDDRVVVLSSGGVVRKKWSFGLEGQPVLWACMGWMEIGGTRSTRGSSKLTPPKLSSERPTFGPFFYAEQNRITKRDERDSRVMAVFVFLRTIGKVYTHTGNEYTFSIPFTVHRAWPISPHGLLLQRVLEPSEKMEAEITGDAILPTIFSLINPLAEPLPVGLTSGIIGGFEATSPAALKDEEENSNKPLKSLSPSEHILWVSRQGHLSPNEIVVTVDIEKGLLTVWRYVYIQPKDTPRPIGRSRTRSLVNKHRASMSGVGARATTNVPNFTEQFAGNLFDLPEFDLPPLSALPGMSPALSTTTTMASIASGSVNSGLEFMPPPPPPHPRNDPPRKRRNSLTRNELSVTMDRMALVNRGIDDVLTAPNNLRMRTAIWAEQLYVTELEPSDMQSYMSISVSIFDHRWDGERERSLLAICFPSTQILKIFTLHHGEDKRIQLMSLTQLPAISCTALRATRTQSSDLLVLKPDGRTSIMTQGTYEIPISFVPHPTCLSPEDMNVESTPAQHDHGRIASVFNRFNSSIATILTFDDGFSTRTVVDMIPRDLLTVEVLQQLALCMPADLVFEIHHSFLRAWSKHSFTTSEGIEFESLASAFFAAFDLESGITFPQREPMDSTVDPWRFLGSSLSHRRFKEDPVIQSLSQPPNPSPYWPNKHDLSVIKGNDRYRYLVAGLYVLHTLLEQYRMLVNRYSDLIRLATVVCRIALYVRPEWADYWRRLCPEAMDSLPWPLVSTAPVDSLDDAIPCWPPDVSAILFGRINTPEWPMQWTDASKQAERLRISPSWAYGRVNPLDILQRIHAVYEILGDPNKKLLKRAELAVRRMVDTGMDENFISKLSIGIAAPLREAIRSMQLVPPSDWPKEAYKAIDREDVAASASSIPDMMFKDGYLSVKHYITRRSRQTINELCSAAKVASSGESEYVTTGVELDLEEFTSIRFGQDRRLEEVARILCSSKIPSLKSIERPDQTEHDQAKEQQHQVVRVAERTLALPYGRAMFTFGTIHNISREAFVIPKLEYTIRLQPHNITVVPEPGKIAPDSYSWGEFHNGVAAALRISSSCTSIDSSWIAFNKPSELTPEHAGFLFGLGLTGHLREMMTWHTFSYLTPKHDLTSIGVLLGLSAANMGNENQHVTKLLAVHTPALLPTPNIDLNVSLLAQAAGLAGVGLLYMGTKNRRMADVCLNQISRKDLVQPDLSNEYREAYTYSAALAFGMIMLGKGSTIPADAILLHRLNTYIQGDFDTIPTDKRVKFDVNLTSPAASIALGLMYLKTERQDIADMLATPDTVLALNRIQPSFLLLRTLARALIMWNKIAPTQEWISTQVPGRIRAGIENRGKFANTISDVWELAYYNVISGCCFAIGLKYAGTARQEAYKILIRYYDLFTRMIFSNSPAFEWRIKRSAVRDGLNLISISLSMVMAGTGEITCLRRLRYAYGMYTSTMYHPAFKYGIHVATHQSLGLLFLGGGRFTLGTSNAAIACMIAAFFPRSHSMSSDNKSYLQALRHLWVLAVEPRCLLARDIETKEIVYLPLKIAVREGKDIGTTQLISPTLIPDLEKLVAIRVDTPRYWPFHLYVEGISRHRECLLRSQTLFVKRRTAFLSYTEDPRGSRSLFVRSRSSAGDAATLDHPQLTDTQTHPAGDLWEFITSCSNNPLFMAFADHFCCGDDLQERERLFFTYCHAALFDSILQGKPQTLQMHLTLFRYRHMSIDSRYFPLNLMDLRFISEFYSRAFDRRFGGRVDNNPRTPLLRDSTVSGALYFLDQQLDSIRTDPHFLRLLRDYSLGTLGSIDELTTRKLAWYLQRNSVPSSTLLTILKGLGQDAHNQCLGVGSPDGTDNVAALDMGIKEVLHYTGTKMTLSLGIGWSARSINEIVETWKVSS</sequence>
<dbReference type="EMBL" id="CM032185">
    <property type="protein sequence ID" value="KAG7092158.1"/>
    <property type="molecule type" value="Genomic_DNA"/>
</dbReference>
<evidence type="ECO:0000313" key="10">
    <source>
        <dbReference type="EMBL" id="KAG7092158.1"/>
    </source>
</evidence>
<evidence type="ECO:0000256" key="5">
    <source>
        <dbReference type="ARBA" id="ARBA00023306"/>
    </source>
</evidence>
<feature type="domain" description="Anaphase-promoting complex subunit 1 N-terminal" evidence="7">
    <location>
        <begin position="65"/>
        <end position="205"/>
    </location>
</feature>
<dbReference type="GO" id="GO:0051301">
    <property type="term" value="P:cell division"/>
    <property type="evidence" value="ECO:0007669"/>
    <property type="project" value="UniProtKB-KW"/>
</dbReference>
<organism evidence="10 11">
    <name type="scientific">Marasmius oreades</name>
    <name type="common">fairy-ring Marasmius</name>
    <dbReference type="NCBI Taxonomy" id="181124"/>
    <lineage>
        <taxon>Eukaryota</taxon>
        <taxon>Fungi</taxon>
        <taxon>Dikarya</taxon>
        <taxon>Basidiomycota</taxon>
        <taxon>Agaricomycotina</taxon>
        <taxon>Agaricomycetes</taxon>
        <taxon>Agaricomycetidae</taxon>
        <taxon>Agaricales</taxon>
        <taxon>Marasmiineae</taxon>
        <taxon>Marasmiaceae</taxon>
        <taxon>Marasmius</taxon>
    </lineage>
</organism>
<evidence type="ECO:0000259" key="9">
    <source>
        <dbReference type="Pfam" id="PF21282"/>
    </source>
</evidence>
<evidence type="ECO:0000256" key="4">
    <source>
        <dbReference type="ARBA" id="ARBA00022776"/>
    </source>
</evidence>
<keyword evidence="4" id="KW-0498">Mitosis</keyword>
<dbReference type="Gene3D" id="1.25.10.10">
    <property type="entry name" value="Leucine-rich Repeat Variant"/>
    <property type="match status" value="2"/>
</dbReference>
<name>A0A9P7S063_9AGAR</name>
<evidence type="ECO:0008006" key="12">
    <source>
        <dbReference type="Google" id="ProtNLM"/>
    </source>
</evidence>
<feature type="region of interest" description="Disordered" evidence="6">
    <location>
        <begin position="389"/>
        <end position="416"/>
    </location>
</feature>
<dbReference type="GO" id="GO:0005680">
    <property type="term" value="C:anaphase-promoting complex"/>
    <property type="evidence" value="ECO:0007669"/>
    <property type="project" value="InterPro"/>
</dbReference>
<evidence type="ECO:0000313" key="11">
    <source>
        <dbReference type="Proteomes" id="UP001049176"/>
    </source>
</evidence>
<evidence type="ECO:0000259" key="7">
    <source>
        <dbReference type="Pfam" id="PF12859"/>
    </source>
</evidence>
<gene>
    <name evidence="10" type="ORF">E1B28_008527</name>
</gene>
<comment type="caution">
    <text evidence="10">The sequence shown here is derived from an EMBL/GenBank/DDBJ whole genome shotgun (WGS) entry which is preliminary data.</text>
</comment>
<evidence type="ECO:0000256" key="2">
    <source>
        <dbReference type="ARBA" id="ARBA00022618"/>
    </source>
</evidence>
<feature type="domain" description="Anaphase-promoting complex subunit 1 N-terminal" evidence="7">
    <location>
        <begin position="209"/>
        <end position="349"/>
    </location>
</feature>
<dbReference type="InterPro" id="IPR041221">
    <property type="entry name" value="APC1_C"/>
</dbReference>
<dbReference type="GO" id="GO:0031145">
    <property type="term" value="P:anaphase-promoting complex-dependent catabolic process"/>
    <property type="evidence" value="ECO:0007669"/>
    <property type="project" value="TreeGrafter"/>
</dbReference>
<feature type="domain" description="Anaphase-promoting complex subunit 1 beta-sandwich" evidence="9">
    <location>
        <begin position="1584"/>
        <end position="1666"/>
    </location>
</feature>
<dbReference type="PANTHER" id="PTHR12827">
    <property type="entry name" value="MEIOTIC CHECKPOINT REGULATOR TSG24 FAMILY MEMBER"/>
    <property type="match status" value="1"/>
</dbReference>
<reference evidence="10" key="1">
    <citation type="journal article" date="2021" name="Genome Biol. Evol.">
        <title>The assembled and annotated genome of the fairy-ring fungus Marasmius oreades.</title>
        <authorList>
            <person name="Hiltunen M."/>
            <person name="Ament-Velasquez S.L."/>
            <person name="Johannesson H."/>
        </authorList>
    </citation>
    <scope>NUCLEOTIDE SEQUENCE</scope>
    <source>
        <strain evidence="10">03SP1</strain>
    </source>
</reference>
<dbReference type="GO" id="GO:0060090">
    <property type="term" value="F:molecular adaptor activity"/>
    <property type="evidence" value="ECO:0007669"/>
    <property type="project" value="TreeGrafter"/>
</dbReference>
<dbReference type="InterPro" id="IPR049255">
    <property type="entry name" value="Apc1_N"/>
</dbReference>
<dbReference type="InterPro" id="IPR048971">
    <property type="entry name" value="Apc1_3rd"/>
</dbReference>
<dbReference type="InterPro" id="IPR011989">
    <property type="entry name" value="ARM-like"/>
</dbReference>
<evidence type="ECO:0000259" key="8">
    <source>
        <dbReference type="Pfam" id="PF18122"/>
    </source>
</evidence>
<dbReference type="InterPro" id="IPR024990">
    <property type="entry name" value="Apc1"/>
</dbReference>
<keyword evidence="2" id="KW-0132">Cell division</keyword>
<dbReference type="Proteomes" id="UP001049176">
    <property type="component" value="Chromosome 5"/>
</dbReference>
<comment type="similarity">
    <text evidence="1">Belongs to the APC1 family.</text>
</comment>
<dbReference type="Pfam" id="PF21282">
    <property type="entry name" value="APC1_3rd"/>
    <property type="match status" value="1"/>
</dbReference>
<protein>
    <recommendedName>
        <fullName evidence="12">Anaphase-promoting complex subunit 1</fullName>
    </recommendedName>
</protein>
<dbReference type="Pfam" id="PF12859">
    <property type="entry name" value="ANAPC1"/>
    <property type="match status" value="2"/>
</dbReference>
<dbReference type="RefSeq" id="XP_043008628.1">
    <property type="nucleotide sequence ID" value="XM_043153344.1"/>
</dbReference>
<evidence type="ECO:0000256" key="6">
    <source>
        <dbReference type="SAM" id="MobiDB-lite"/>
    </source>
</evidence>
<dbReference type="GO" id="GO:0007091">
    <property type="term" value="P:metaphase/anaphase transition of mitotic cell cycle"/>
    <property type="evidence" value="ECO:0007669"/>
    <property type="project" value="TreeGrafter"/>
</dbReference>
<feature type="domain" description="Anaphase-promoting complex subunit 1 C-terminal" evidence="8">
    <location>
        <begin position="1714"/>
        <end position="1877"/>
    </location>
</feature>
<dbReference type="PANTHER" id="PTHR12827:SF3">
    <property type="entry name" value="ANAPHASE-PROMOTING COMPLEX SUBUNIT 1"/>
    <property type="match status" value="1"/>
</dbReference>
<dbReference type="GO" id="GO:0070979">
    <property type="term" value="P:protein K11-linked ubiquitination"/>
    <property type="evidence" value="ECO:0007669"/>
    <property type="project" value="TreeGrafter"/>
</dbReference>
<dbReference type="GeneID" id="66077603"/>
<dbReference type="Pfam" id="PF18122">
    <property type="entry name" value="APC1_C"/>
    <property type="match status" value="1"/>
</dbReference>
<proteinExistence type="inferred from homology"/>
<dbReference type="OrthoDB" id="26401at2759"/>
<evidence type="ECO:0000256" key="1">
    <source>
        <dbReference type="ARBA" id="ARBA00010547"/>
    </source>
</evidence>
<keyword evidence="11" id="KW-1185">Reference proteome</keyword>